<dbReference type="GO" id="GO:0019888">
    <property type="term" value="F:protein phosphatase regulator activity"/>
    <property type="evidence" value="ECO:0007669"/>
    <property type="project" value="TreeGrafter"/>
</dbReference>
<proteinExistence type="predicted"/>
<evidence type="ECO:0000313" key="5">
    <source>
        <dbReference type="Proteomes" id="UP000494206"/>
    </source>
</evidence>
<evidence type="ECO:0000256" key="1">
    <source>
        <dbReference type="ARBA" id="ARBA00022737"/>
    </source>
</evidence>
<dbReference type="SUPFAM" id="SSF48371">
    <property type="entry name" value="ARM repeat"/>
    <property type="match status" value="1"/>
</dbReference>
<dbReference type="PANTHER" id="PTHR10648:SF1">
    <property type="entry name" value="SERINE_THREONINE-PROTEIN PHOSPHATASE 4 REGULATORY SUBUNIT 1"/>
    <property type="match status" value="1"/>
</dbReference>
<dbReference type="InterPro" id="IPR011989">
    <property type="entry name" value="ARM-like"/>
</dbReference>
<gene>
    <name evidence="4" type="ORF">CBOVIS_LOCUS9495</name>
</gene>
<keyword evidence="5" id="KW-1185">Reference proteome</keyword>
<feature type="region of interest" description="Disordered" evidence="3">
    <location>
        <begin position="267"/>
        <end position="361"/>
    </location>
</feature>
<evidence type="ECO:0000256" key="2">
    <source>
        <dbReference type="PROSITE-ProRule" id="PRU00103"/>
    </source>
</evidence>
<protein>
    <recommendedName>
        <fullName evidence="6">Serine/threonine-protein phosphatase 4 regulatory subunit 1</fullName>
    </recommendedName>
</protein>
<name>A0A8S1F1U5_9PELO</name>
<feature type="compositionally biased region" description="Acidic residues" evidence="3">
    <location>
        <begin position="1044"/>
        <end position="1054"/>
    </location>
</feature>
<feature type="compositionally biased region" description="Low complexity" evidence="3">
    <location>
        <begin position="469"/>
        <end position="483"/>
    </location>
</feature>
<evidence type="ECO:0000313" key="4">
    <source>
        <dbReference type="EMBL" id="CAB3407584.1"/>
    </source>
</evidence>
<evidence type="ECO:0008006" key="6">
    <source>
        <dbReference type="Google" id="ProtNLM"/>
    </source>
</evidence>
<dbReference type="InterPro" id="IPR016024">
    <property type="entry name" value="ARM-type_fold"/>
</dbReference>
<dbReference type="OrthoDB" id="340346at2759"/>
<evidence type="ECO:0000256" key="3">
    <source>
        <dbReference type="SAM" id="MobiDB-lite"/>
    </source>
</evidence>
<organism evidence="4 5">
    <name type="scientific">Caenorhabditis bovis</name>
    <dbReference type="NCBI Taxonomy" id="2654633"/>
    <lineage>
        <taxon>Eukaryota</taxon>
        <taxon>Metazoa</taxon>
        <taxon>Ecdysozoa</taxon>
        <taxon>Nematoda</taxon>
        <taxon>Chromadorea</taxon>
        <taxon>Rhabditida</taxon>
        <taxon>Rhabditina</taxon>
        <taxon>Rhabditomorpha</taxon>
        <taxon>Rhabditoidea</taxon>
        <taxon>Rhabditidae</taxon>
        <taxon>Peloderinae</taxon>
        <taxon>Caenorhabditis</taxon>
    </lineage>
</organism>
<reference evidence="4 5" key="1">
    <citation type="submission" date="2020-04" db="EMBL/GenBank/DDBJ databases">
        <authorList>
            <person name="Laetsch R D."/>
            <person name="Stevens L."/>
            <person name="Kumar S."/>
            <person name="Blaxter L. M."/>
        </authorList>
    </citation>
    <scope>NUCLEOTIDE SEQUENCE [LARGE SCALE GENOMIC DNA]</scope>
</reference>
<dbReference type="PANTHER" id="PTHR10648">
    <property type="entry name" value="SERINE/THREONINE-PROTEIN PHOSPHATASE PP2A 65 KDA REGULATORY SUBUNIT"/>
    <property type="match status" value="1"/>
</dbReference>
<feature type="repeat" description="HEAT" evidence="2">
    <location>
        <begin position="636"/>
        <end position="673"/>
    </location>
</feature>
<comment type="caution">
    <text evidence="4">The sequence shown here is derived from an EMBL/GenBank/DDBJ whole genome shotgun (WGS) entry which is preliminary data.</text>
</comment>
<dbReference type="InterPro" id="IPR000357">
    <property type="entry name" value="HEAT"/>
</dbReference>
<dbReference type="InterPro" id="IPR051023">
    <property type="entry name" value="PP2A_Regulatory_Subunit_A"/>
</dbReference>
<feature type="compositionally biased region" description="Polar residues" evidence="3">
    <location>
        <begin position="272"/>
        <end position="281"/>
    </location>
</feature>
<dbReference type="Proteomes" id="UP000494206">
    <property type="component" value="Unassembled WGS sequence"/>
</dbReference>
<dbReference type="EMBL" id="CADEPM010000006">
    <property type="protein sequence ID" value="CAB3407584.1"/>
    <property type="molecule type" value="Genomic_DNA"/>
</dbReference>
<feature type="region of interest" description="Disordered" evidence="3">
    <location>
        <begin position="458"/>
        <end position="496"/>
    </location>
</feature>
<feature type="repeat" description="HEAT" evidence="2">
    <location>
        <begin position="597"/>
        <end position="633"/>
    </location>
</feature>
<feature type="region of interest" description="Disordered" evidence="3">
    <location>
        <begin position="234"/>
        <end position="255"/>
    </location>
</feature>
<keyword evidence="1" id="KW-0677">Repeat</keyword>
<dbReference type="InterPro" id="IPR021133">
    <property type="entry name" value="HEAT_type_2"/>
</dbReference>
<sequence>MCADSRDAHITASFDTLCLATKSLTDRDWIFENFVPKFSQFFQDPAMHVRKSVTQIFGRLGNMFGRKFTEMFLVPHLAMLCQDSNWSVRKSACDAFVAVAECASPTVRKTELALLYMMLISDISKWVSFTAYQNLGPFIALFADPTITGLELVDGHVRHVDSRESHNRTFTSEPDELDRYGILPKGTKLVIRQRDYEAHRKREEAAVKEVAEAKERAKRGERVMDSVISGINKMLSPFERSSPSQNGDGKRSPLSLKGAVSLMDKWSRRGQQKSIESSDASSPPPPPPPLADGIAAKRLGALPSSPKRVSPKKAMKATRREFVFDSPTSPTSPPPSDDENRERDDERQQYMSTSTPGFNEEEHVAISDDEDDLNQSFVERDVEQSKEEREKSDELDENQFSSLSYWNADCGIECGLFGLLENVNVVCSCAVDELQPFGSSPPSRPYVSTSYLESRLDVTKVRSPRSRNHSLGSSSSPSSSLRSSPRRHTTETATLNTDEKEKLGILDIDEMSMSSTSSSSSDDDDVAVTSPTVNSDVYRHVPRDLVEYYIRVVSPMSGACAPSAAADPALCLDVYRHCAFNFPAVCFTLGKAAWPRLRGVFVKLSQDEQPKVRQSIAYSIHDVATIIGQEHTDVDLLPVFFALRVDQCSDVRKGILSNMFEFVKMLSDEKRAEIILSLPQFFPVGAQPGNQSQNSDWRSRFLLISQLSKLCQLYSVNDINVHMSGIALTLADDRVAEVRREAVKFVSTIVGVLVAHEWREICERRGLDATTTSTNEAIAKREEKGEPSSSKYLSEQFVDDIVTSFAKTQKWTRRQTFCFICHEMLEGGHCDLLQFNYFFAGTLRKLINDKVANVRLAACDAAHQWKRVGESCAILEQLVDDDDIDVSFAARTFSGMTSAESPIDIGPRTTKMREREEKFFGDLVVTYEGGGVKRIFGHGDQRKEVWVKQPEEPKAAIVEASPNTSQSDALSTFQAPLETCTTSDEAFNTTLVDNTDEVDMEVDEPDEQPTVDASSPSLAHDEAAAIAKNSDDETIPADPAPTAEMEELDDSSEA</sequence>
<feature type="compositionally biased region" description="Basic and acidic residues" evidence="3">
    <location>
        <begin position="338"/>
        <end position="348"/>
    </location>
</feature>
<dbReference type="Pfam" id="PF02985">
    <property type="entry name" value="HEAT"/>
    <property type="match status" value="1"/>
</dbReference>
<dbReference type="PROSITE" id="PS50077">
    <property type="entry name" value="HEAT_REPEAT"/>
    <property type="match status" value="3"/>
</dbReference>
<accession>A0A8S1F1U5</accession>
<feature type="repeat" description="HEAT" evidence="2">
    <location>
        <begin position="73"/>
        <end position="111"/>
    </location>
</feature>
<dbReference type="AlphaFoldDB" id="A0A8S1F1U5"/>
<dbReference type="GO" id="GO:0005737">
    <property type="term" value="C:cytoplasm"/>
    <property type="evidence" value="ECO:0007669"/>
    <property type="project" value="TreeGrafter"/>
</dbReference>
<dbReference type="Gene3D" id="1.25.10.10">
    <property type="entry name" value="Leucine-rich Repeat Variant"/>
    <property type="match status" value="2"/>
</dbReference>
<feature type="region of interest" description="Disordered" evidence="3">
    <location>
        <begin position="1001"/>
        <end position="1054"/>
    </location>
</feature>